<feature type="domain" description="EF-hand" evidence="2">
    <location>
        <begin position="36"/>
        <end position="71"/>
    </location>
</feature>
<accession>A0A3M7SFN5</accession>
<dbReference type="EMBL" id="REGN01001440">
    <property type="protein sequence ID" value="RNA34654.1"/>
    <property type="molecule type" value="Genomic_DNA"/>
</dbReference>
<proteinExistence type="predicted"/>
<organism evidence="3 4">
    <name type="scientific">Brachionus plicatilis</name>
    <name type="common">Marine rotifer</name>
    <name type="synonym">Brachionus muelleri</name>
    <dbReference type="NCBI Taxonomy" id="10195"/>
    <lineage>
        <taxon>Eukaryota</taxon>
        <taxon>Metazoa</taxon>
        <taxon>Spiralia</taxon>
        <taxon>Gnathifera</taxon>
        <taxon>Rotifera</taxon>
        <taxon>Eurotatoria</taxon>
        <taxon>Monogononta</taxon>
        <taxon>Pseudotrocha</taxon>
        <taxon>Ploima</taxon>
        <taxon>Brachionidae</taxon>
        <taxon>Brachionus</taxon>
    </lineage>
</organism>
<evidence type="ECO:0000256" key="1">
    <source>
        <dbReference type="ARBA" id="ARBA00022837"/>
    </source>
</evidence>
<evidence type="ECO:0000259" key="2">
    <source>
        <dbReference type="PROSITE" id="PS50222"/>
    </source>
</evidence>
<gene>
    <name evidence="3" type="ORF">BpHYR1_049314</name>
</gene>
<comment type="caution">
    <text evidence="3">The sequence shown here is derived from an EMBL/GenBank/DDBJ whole genome shotgun (WGS) entry which is preliminary data.</text>
</comment>
<protein>
    <recommendedName>
        <fullName evidence="2">EF-hand domain-containing protein</fullName>
    </recommendedName>
</protein>
<dbReference type="AlphaFoldDB" id="A0A3M7SFN5"/>
<dbReference type="InterPro" id="IPR002048">
    <property type="entry name" value="EF_hand_dom"/>
</dbReference>
<dbReference type="PROSITE" id="PS50222">
    <property type="entry name" value="EF_HAND_2"/>
    <property type="match status" value="1"/>
</dbReference>
<dbReference type="InterPro" id="IPR011992">
    <property type="entry name" value="EF-hand-dom_pair"/>
</dbReference>
<evidence type="ECO:0000313" key="3">
    <source>
        <dbReference type="EMBL" id="RNA34654.1"/>
    </source>
</evidence>
<dbReference type="Proteomes" id="UP000276133">
    <property type="component" value="Unassembled WGS sequence"/>
</dbReference>
<sequence length="88" mass="10517">MSYHMFRSIAGIDSLIDRNEFAAFNQMMNPYNDYFTNMLQSNIQFSLMDRNGDGRIDFWEFADAQRRLNPGFYPGQYSVYGPRFYGYY</sequence>
<dbReference type="Gene3D" id="1.10.238.10">
    <property type="entry name" value="EF-hand"/>
    <property type="match status" value="1"/>
</dbReference>
<dbReference type="SUPFAM" id="SSF47473">
    <property type="entry name" value="EF-hand"/>
    <property type="match status" value="1"/>
</dbReference>
<keyword evidence="1" id="KW-0106">Calcium</keyword>
<keyword evidence="4" id="KW-1185">Reference proteome</keyword>
<evidence type="ECO:0000313" key="4">
    <source>
        <dbReference type="Proteomes" id="UP000276133"/>
    </source>
</evidence>
<dbReference type="GO" id="GO:0005509">
    <property type="term" value="F:calcium ion binding"/>
    <property type="evidence" value="ECO:0007669"/>
    <property type="project" value="InterPro"/>
</dbReference>
<name>A0A3M7SFN5_BRAPC</name>
<dbReference type="InterPro" id="IPR018247">
    <property type="entry name" value="EF_Hand_1_Ca_BS"/>
</dbReference>
<dbReference type="PROSITE" id="PS00018">
    <property type="entry name" value="EF_HAND_1"/>
    <property type="match status" value="1"/>
</dbReference>
<reference evidence="3 4" key="1">
    <citation type="journal article" date="2018" name="Sci. Rep.">
        <title>Genomic signatures of local adaptation to the degree of environmental predictability in rotifers.</title>
        <authorList>
            <person name="Franch-Gras L."/>
            <person name="Hahn C."/>
            <person name="Garcia-Roger E.M."/>
            <person name="Carmona M.J."/>
            <person name="Serra M."/>
            <person name="Gomez A."/>
        </authorList>
    </citation>
    <scope>NUCLEOTIDE SEQUENCE [LARGE SCALE GENOMIC DNA]</scope>
    <source>
        <strain evidence="3">HYR1</strain>
    </source>
</reference>